<proteinExistence type="inferred from homology"/>
<dbReference type="InterPro" id="IPR028055">
    <property type="entry name" value="YidC/Oxa/ALB_C"/>
</dbReference>
<evidence type="ECO:0000256" key="7">
    <source>
        <dbReference type="ARBA" id="ARBA00022927"/>
    </source>
</evidence>
<evidence type="ECO:0000256" key="2">
    <source>
        <dbReference type="ARBA" id="ARBA00010527"/>
    </source>
</evidence>
<comment type="caution">
    <text evidence="13">Lacks conserved residue(s) required for the propagation of feature annotation.</text>
</comment>
<dbReference type="CDD" id="cd20070">
    <property type="entry name" value="5TM_YidC_Alb3"/>
    <property type="match status" value="1"/>
</dbReference>
<sequence>MSNEQKRMFLAVVLSGLVLFGWQTYFAPPKPVVGDAPIEATQKQTTKVITKTEQVAGVKNVVVPSETSTVLSSYTISNNGYAVIINSDLSIKDFQNPNAVFDFFATTGHEKPFAIQIYNGVAYSSKNFSFNQVSASHIQGSNSDLGINVDFILDDMGKVSYKISSENAYRYRVVLSGTSREEENRQIRKFAYYAQDLDYVNVGDSSEDDGKLRWISIDFNFHLFAMTFKTPLASRVQGFESGAFNTTFVNELKNIDGSIVFAKKNYDHLAKLGENLKHSIDFGFFSIIAVPILRGLQYVHDFFPNYGLAIIILTLLIRTLMFPLQYKSFKSMKKMQKIQPELNRLKEKFKDDPQRMQKETMAAFKKAGANPLGGCLPLLAQMPIFFAFYQVLYNAEEFVGSPFIGWIADLSIKDPMYVLPVLMALAMLVQSKLNPSPTADPTQQKVMMIMPLVFGFIMKDLPAGLNLYIFTSTIYGVGQQLLVYKLTD</sequence>
<comment type="similarity">
    <text evidence="2 13">Belongs to the OXA1/ALB3/YidC family. Type 1 subfamily.</text>
</comment>
<dbReference type="HAMAP" id="MF_01810">
    <property type="entry name" value="YidC_type1"/>
    <property type="match status" value="1"/>
</dbReference>
<dbReference type="PRINTS" id="PR00701">
    <property type="entry name" value="60KDINNERMP"/>
</dbReference>
<keyword evidence="7 13" id="KW-0653">Protein transport</keyword>
<dbReference type="GO" id="GO:0051205">
    <property type="term" value="P:protein insertion into membrane"/>
    <property type="evidence" value="ECO:0007669"/>
    <property type="project" value="TreeGrafter"/>
</dbReference>
<keyword evidence="9 13" id="KW-0472">Membrane</keyword>
<evidence type="ECO:0000256" key="6">
    <source>
        <dbReference type="ARBA" id="ARBA00022692"/>
    </source>
</evidence>
<dbReference type="PRINTS" id="PR01900">
    <property type="entry name" value="YIDCPROTEIN"/>
</dbReference>
<dbReference type="NCBIfam" id="TIGR03592">
    <property type="entry name" value="yidC_oxa1_cterm"/>
    <property type="match status" value="1"/>
</dbReference>
<evidence type="ECO:0000256" key="1">
    <source>
        <dbReference type="ARBA" id="ARBA00004429"/>
    </source>
</evidence>
<evidence type="ECO:0000256" key="8">
    <source>
        <dbReference type="ARBA" id="ARBA00022989"/>
    </source>
</evidence>
<reference evidence="16" key="1">
    <citation type="journal article" date="2017" name="Proc. Natl. Acad. Sci. U.S.A.">
        <title>Simulation of Deepwater Horizon oil plume reveals substrate specialization within a complex community of hydrocarbon-degraders.</title>
        <authorList>
            <person name="Hu P."/>
            <person name="Dubinsky E.A."/>
            <person name="Probst A.J."/>
            <person name="Wang J."/>
            <person name="Sieber C.M.K."/>
            <person name="Tom L.M."/>
            <person name="Gardinali P."/>
            <person name="Banfield J.F."/>
            <person name="Atlas R.M."/>
            <person name="Andersen G.L."/>
        </authorList>
    </citation>
    <scope>NUCLEOTIDE SEQUENCE [LARGE SCALE GENOMIC DNA]</scope>
</reference>
<comment type="caution">
    <text evidence="15">The sequence shown here is derived from an EMBL/GenBank/DDBJ whole genome shotgun (WGS) entry which is preliminary data.</text>
</comment>
<evidence type="ECO:0000256" key="13">
    <source>
        <dbReference type="HAMAP-Rule" id="MF_01810"/>
    </source>
</evidence>
<evidence type="ECO:0000256" key="5">
    <source>
        <dbReference type="ARBA" id="ARBA00022475"/>
    </source>
</evidence>
<dbReference type="Proteomes" id="UP000196531">
    <property type="component" value="Unassembled WGS sequence"/>
</dbReference>
<dbReference type="InterPro" id="IPR019998">
    <property type="entry name" value="Membr_insert_YidC"/>
</dbReference>
<evidence type="ECO:0000256" key="4">
    <source>
        <dbReference type="ARBA" id="ARBA00022448"/>
    </source>
</evidence>
<dbReference type="GO" id="GO:0005886">
    <property type="term" value="C:plasma membrane"/>
    <property type="evidence" value="ECO:0007669"/>
    <property type="project" value="UniProtKB-SubCell"/>
</dbReference>
<evidence type="ECO:0000256" key="12">
    <source>
        <dbReference type="ARBA" id="ARBA00033342"/>
    </source>
</evidence>
<comment type="subcellular location">
    <subcellularLocation>
        <location evidence="1">Cell inner membrane</location>
        <topology evidence="1">Multi-pass membrane protein</topology>
    </subcellularLocation>
    <subcellularLocation>
        <location evidence="13">Cell membrane</location>
        <topology evidence="13">Multi-pass membrane protein</topology>
    </subcellularLocation>
</comment>
<dbReference type="Pfam" id="PF02096">
    <property type="entry name" value="60KD_IMP"/>
    <property type="match status" value="1"/>
</dbReference>
<dbReference type="AlphaFoldDB" id="A0A1Y5F5B4"/>
<feature type="domain" description="Membrane insertase YidC/Oxa/ALB C-terminal" evidence="14">
    <location>
        <begin position="306"/>
        <end position="485"/>
    </location>
</feature>
<feature type="transmembrane region" description="Helical" evidence="13">
    <location>
        <begin position="375"/>
        <end position="395"/>
    </location>
</feature>
<dbReference type="GO" id="GO:0032977">
    <property type="term" value="F:membrane insertase activity"/>
    <property type="evidence" value="ECO:0007669"/>
    <property type="project" value="InterPro"/>
</dbReference>
<keyword evidence="10 13" id="KW-0143">Chaperone</keyword>
<dbReference type="InterPro" id="IPR047196">
    <property type="entry name" value="YidC_ALB_C"/>
</dbReference>
<dbReference type="InterPro" id="IPR001708">
    <property type="entry name" value="YidC/ALB3/OXA1/COX18"/>
</dbReference>
<name>A0A1Y5F5B4_9BACT</name>
<gene>
    <name evidence="13" type="primary">yidC</name>
    <name evidence="15" type="ORF">A9Q84_20755</name>
</gene>
<keyword evidence="6 13" id="KW-0812">Transmembrane</keyword>
<dbReference type="GO" id="GO:0015031">
    <property type="term" value="P:protein transport"/>
    <property type="evidence" value="ECO:0007669"/>
    <property type="project" value="UniProtKB-KW"/>
</dbReference>
<keyword evidence="5 13" id="KW-1003">Cell membrane</keyword>
<comment type="function">
    <text evidence="13">Required for the insertion and/or proper folding and/or complex formation of integral membrane proteins into the membrane. Involved in integration of membrane proteins that insert both dependently and independently of the Sec translocase complex, as well as at least some lipoproteins. Aids folding of multispanning membrane proteins.</text>
</comment>
<evidence type="ECO:0000256" key="9">
    <source>
        <dbReference type="ARBA" id="ARBA00023136"/>
    </source>
</evidence>
<evidence type="ECO:0000259" key="14">
    <source>
        <dbReference type="Pfam" id="PF02096"/>
    </source>
</evidence>
<dbReference type="PANTHER" id="PTHR12428">
    <property type="entry name" value="OXA1"/>
    <property type="match status" value="1"/>
</dbReference>
<protein>
    <recommendedName>
        <fullName evidence="3 13">Membrane protein insertase YidC</fullName>
    </recommendedName>
    <alternativeName>
        <fullName evidence="12 13">Foldase YidC</fullName>
    </alternativeName>
    <alternativeName>
        <fullName evidence="11 13">Membrane integrase YidC</fullName>
    </alternativeName>
    <alternativeName>
        <fullName evidence="13">Membrane protein YidC</fullName>
    </alternativeName>
</protein>
<keyword evidence="4 13" id="KW-0813">Transport</keyword>
<dbReference type="PANTHER" id="PTHR12428:SF65">
    <property type="entry name" value="CYTOCHROME C OXIDASE ASSEMBLY PROTEIN COX18, MITOCHONDRIAL"/>
    <property type="match status" value="1"/>
</dbReference>
<evidence type="ECO:0000313" key="15">
    <source>
        <dbReference type="EMBL" id="OUR92942.1"/>
    </source>
</evidence>
<evidence type="ECO:0000256" key="10">
    <source>
        <dbReference type="ARBA" id="ARBA00023186"/>
    </source>
</evidence>
<keyword evidence="8 13" id="KW-1133">Transmembrane helix</keyword>
<feature type="transmembrane region" description="Helical" evidence="13">
    <location>
        <begin position="306"/>
        <end position="326"/>
    </location>
</feature>
<comment type="subunit">
    <text evidence="13">Interacts with the Sec translocase complex via SecD. Specifically interacts with transmembrane segments of nascent integral membrane proteins during membrane integration.</text>
</comment>
<feature type="transmembrane region" description="Helical" evidence="13">
    <location>
        <begin position="446"/>
        <end position="469"/>
    </location>
</feature>
<evidence type="ECO:0000313" key="16">
    <source>
        <dbReference type="Proteomes" id="UP000196531"/>
    </source>
</evidence>
<evidence type="ECO:0000256" key="3">
    <source>
        <dbReference type="ARBA" id="ARBA00015325"/>
    </source>
</evidence>
<accession>A0A1Y5F5B4</accession>
<dbReference type="EMBL" id="MAAO01000016">
    <property type="protein sequence ID" value="OUR92942.1"/>
    <property type="molecule type" value="Genomic_DNA"/>
</dbReference>
<organism evidence="15 16">
    <name type="scientific">Halobacteriovorax marinus</name>
    <dbReference type="NCBI Taxonomy" id="97084"/>
    <lineage>
        <taxon>Bacteria</taxon>
        <taxon>Pseudomonadati</taxon>
        <taxon>Bdellovibrionota</taxon>
        <taxon>Bacteriovoracia</taxon>
        <taxon>Bacteriovoracales</taxon>
        <taxon>Halobacteriovoraceae</taxon>
        <taxon>Halobacteriovorax</taxon>
    </lineage>
</organism>
<evidence type="ECO:0000256" key="11">
    <source>
        <dbReference type="ARBA" id="ARBA00033245"/>
    </source>
</evidence>